<dbReference type="EMBL" id="QGHB01000016">
    <property type="protein sequence ID" value="PWK81748.1"/>
    <property type="molecule type" value="Genomic_DNA"/>
</dbReference>
<dbReference type="Proteomes" id="UP000246005">
    <property type="component" value="Unassembled WGS sequence"/>
</dbReference>
<dbReference type="Pfam" id="PF04149">
    <property type="entry name" value="DUF397"/>
    <property type="match status" value="1"/>
</dbReference>
<feature type="domain" description="DUF397" evidence="1">
    <location>
        <begin position="4"/>
        <end position="50"/>
    </location>
</feature>
<sequence length="57" mass="6183">MEGKWRKSTYSNGGEANCVELVFEAAVRDSKNTAVVIGLSPASWSAFVAASKRDSFR</sequence>
<evidence type="ECO:0000313" key="3">
    <source>
        <dbReference type="Proteomes" id="UP000246005"/>
    </source>
</evidence>
<proteinExistence type="predicted"/>
<dbReference type="AlphaFoldDB" id="A0A316HP10"/>
<gene>
    <name evidence="2" type="ORF">C8D88_116160</name>
</gene>
<protein>
    <submittedName>
        <fullName evidence="2">Uncharacterized protein DUF397</fullName>
    </submittedName>
</protein>
<dbReference type="InterPro" id="IPR007278">
    <property type="entry name" value="DUF397"/>
</dbReference>
<evidence type="ECO:0000313" key="2">
    <source>
        <dbReference type="EMBL" id="PWK81748.1"/>
    </source>
</evidence>
<evidence type="ECO:0000259" key="1">
    <source>
        <dbReference type="Pfam" id="PF04149"/>
    </source>
</evidence>
<comment type="caution">
    <text evidence="2">The sequence shown here is derived from an EMBL/GenBank/DDBJ whole genome shotgun (WGS) entry which is preliminary data.</text>
</comment>
<name>A0A316HP10_9PSEU</name>
<dbReference type="RefSeq" id="WP_109641217.1">
    <property type="nucleotide sequence ID" value="NZ_QGHB01000016.1"/>
</dbReference>
<organism evidence="2 3">
    <name type="scientific">Lentzea atacamensis</name>
    <dbReference type="NCBI Taxonomy" id="531938"/>
    <lineage>
        <taxon>Bacteria</taxon>
        <taxon>Bacillati</taxon>
        <taxon>Actinomycetota</taxon>
        <taxon>Actinomycetes</taxon>
        <taxon>Pseudonocardiales</taxon>
        <taxon>Pseudonocardiaceae</taxon>
        <taxon>Lentzea</taxon>
    </lineage>
</organism>
<accession>A0A316HP10</accession>
<reference evidence="2 3" key="1">
    <citation type="submission" date="2018-05" db="EMBL/GenBank/DDBJ databases">
        <title>Genomic Encyclopedia of Type Strains, Phase IV (KMG-IV): sequencing the most valuable type-strain genomes for metagenomic binning, comparative biology and taxonomic classification.</title>
        <authorList>
            <person name="Goeker M."/>
        </authorList>
    </citation>
    <scope>NUCLEOTIDE SEQUENCE [LARGE SCALE GENOMIC DNA]</scope>
    <source>
        <strain evidence="2 3">DSM 45480</strain>
    </source>
</reference>